<dbReference type="AlphaFoldDB" id="A0A1F4V865"/>
<dbReference type="InterPro" id="IPR013112">
    <property type="entry name" value="FAD-bd_8"/>
</dbReference>
<evidence type="ECO:0000256" key="12">
    <source>
        <dbReference type="ARBA" id="ARBA00023136"/>
    </source>
</evidence>
<evidence type="ECO:0000256" key="3">
    <source>
        <dbReference type="ARBA" id="ARBA00022630"/>
    </source>
</evidence>
<dbReference type="Pfam" id="PF00175">
    <property type="entry name" value="NAD_binding_1"/>
    <property type="match status" value="1"/>
</dbReference>
<dbReference type="GO" id="GO:0051537">
    <property type="term" value="F:2 iron, 2 sulfur cluster binding"/>
    <property type="evidence" value="ECO:0007669"/>
    <property type="project" value="UniProtKB-KW"/>
</dbReference>
<dbReference type="Gene3D" id="3.40.50.80">
    <property type="entry name" value="Nucleotide-binding domain of ferredoxin-NADP reductase (FNR) module"/>
    <property type="match status" value="1"/>
</dbReference>
<evidence type="ECO:0000256" key="6">
    <source>
        <dbReference type="ARBA" id="ARBA00022723"/>
    </source>
</evidence>
<organism evidence="15 16">
    <name type="scientific">candidate division WWE3 bacterium RIFCSPHIGHO2_02_FULL_38_14</name>
    <dbReference type="NCBI Taxonomy" id="1802620"/>
    <lineage>
        <taxon>Bacteria</taxon>
        <taxon>Katanobacteria</taxon>
    </lineage>
</organism>
<evidence type="ECO:0000256" key="13">
    <source>
        <dbReference type="SAM" id="Phobius"/>
    </source>
</evidence>
<feature type="transmembrane region" description="Helical" evidence="13">
    <location>
        <begin position="49"/>
        <end position="70"/>
    </location>
</feature>
<dbReference type="EMBL" id="MEVD01000015">
    <property type="protein sequence ID" value="OGC53347.1"/>
    <property type="molecule type" value="Genomic_DNA"/>
</dbReference>
<evidence type="ECO:0000256" key="2">
    <source>
        <dbReference type="ARBA" id="ARBA00004141"/>
    </source>
</evidence>
<keyword evidence="11" id="KW-0411">Iron-sulfur</keyword>
<dbReference type="PROSITE" id="PS51384">
    <property type="entry name" value="FAD_FR"/>
    <property type="match status" value="1"/>
</dbReference>
<evidence type="ECO:0000256" key="11">
    <source>
        <dbReference type="ARBA" id="ARBA00023014"/>
    </source>
</evidence>
<protein>
    <recommendedName>
        <fullName evidence="14">FAD-binding FR-type domain-containing protein</fullName>
    </recommendedName>
</protein>
<evidence type="ECO:0000256" key="1">
    <source>
        <dbReference type="ARBA" id="ARBA00001974"/>
    </source>
</evidence>
<keyword evidence="6" id="KW-0479">Metal-binding</keyword>
<dbReference type="SUPFAM" id="SSF63380">
    <property type="entry name" value="Riboflavin synthase domain-like"/>
    <property type="match status" value="1"/>
</dbReference>
<name>A0A1F4V865_UNCKA</name>
<evidence type="ECO:0000256" key="5">
    <source>
        <dbReference type="ARBA" id="ARBA00022714"/>
    </source>
</evidence>
<dbReference type="Gene3D" id="2.40.30.10">
    <property type="entry name" value="Translation factors"/>
    <property type="match status" value="1"/>
</dbReference>
<keyword evidence="12 13" id="KW-0472">Membrane</keyword>
<evidence type="ECO:0000313" key="15">
    <source>
        <dbReference type="EMBL" id="OGC53347.1"/>
    </source>
</evidence>
<dbReference type="GO" id="GO:0050660">
    <property type="term" value="F:flavin adenine dinucleotide binding"/>
    <property type="evidence" value="ECO:0007669"/>
    <property type="project" value="TreeGrafter"/>
</dbReference>
<dbReference type="InterPro" id="IPR017927">
    <property type="entry name" value="FAD-bd_FR_type"/>
</dbReference>
<evidence type="ECO:0000259" key="14">
    <source>
        <dbReference type="PROSITE" id="PS51384"/>
    </source>
</evidence>
<keyword evidence="8 13" id="KW-1133">Transmembrane helix</keyword>
<sequence>MTPVINISKIKTLKLIIFLYYFFAFAISYHTVVGINTLIIPTLYDLGRIFGTLGFSGIILQMILSSRINILEKGVGLDRLSRWHKSNSRAAFSFILLHPFLLFFIFIKQFNFDFLKNLTFYEWLGIIALLLLIIFVSFTVFSNRLNIKYETWKLTHKTAYIVILLAGVHSFMVRSGIYYKKPLFYWWILVILLAAITLFLKYSTKKRRIFKITDIISETQNTRTVKLEPADNKNMFEYKPGQFAFITFLSGSLPKEQHPFTISSSPNGKFYTHTIKESGDFTNELGKLQIGDSAVVEGPYGVFSNYGLDGPFVFIAGGVGITPLMSMIEFNASQPKKENIILFNSVRTQNDIIFKDALNKLEKQGEWLRIVYIFSDEKSGANYYGHINSGIITKELDYLELYKYFICGPPNMMYKVKIELIKLGVNKDKIFTEEFKLR</sequence>
<dbReference type="Pfam" id="PF01794">
    <property type="entry name" value="Ferric_reduct"/>
    <property type="match status" value="1"/>
</dbReference>
<dbReference type="InterPro" id="IPR017938">
    <property type="entry name" value="Riboflavin_synthase-like_b-brl"/>
</dbReference>
<proteinExistence type="predicted"/>
<feature type="transmembrane region" description="Helical" evidence="13">
    <location>
        <begin position="12"/>
        <end position="29"/>
    </location>
</feature>
<dbReference type="GO" id="GO:0046872">
    <property type="term" value="F:metal ion binding"/>
    <property type="evidence" value="ECO:0007669"/>
    <property type="project" value="UniProtKB-KW"/>
</dbReference>
<evidence type="ECO:0000256" key="8">
    <source>
        <dbReference type="ARBA" id="ARBA00022989"/>
    </source>
</evidence>
<gene>
    <name evidence="15" type="ORF">A3D91_02975</name>
</gene>
<dbReference type="STRING" id="1802620.A3D91_02975"/>
<evidence type="ECO:0000256" key="7">
    <source>
        <dbReference type="ARBA" id="ARBA00022827"/>
    </source>
</evidence>
<comment type="subcellular location">
    <subcellularLocation>
        <location evidence="2">Membrane</location>
        <topology evidence="2">Multi-pass membrane protein</topology>
    </subcellularLocation>
</comment>
<comment type="cofactor">
    <cofactor evidence="1">
        <name>FAD</name>
        <dbReference type="ChEBI" id="CHEBI:57692"/>
    </cofactor>
</comment>
<evidence type="ECO:0000256" key="9">
    <source>
        <dbReference type="ARBA" id="ARBA00023002"/>
    </source>
</evidence>
<keyword evidence="5" id="KW-0001">2Fe-2S</keyword>
<feature type="domain" description="FAD-binding FR-type" evidence="14">
    <location>
        <begin position="205"/>
        <end position="306"/>
    </location>
</feature>
<keyword evidence="4 13" id="KW-0812">Transmembrane</keyword>
<evidence type="ECO:0000256" key="10">
    <source>
        <dbReference type="ARBA" id="ARBA00023004"/>
    </source>
</evidence>
<dbReference type="InterPro" id="IPR039261">
    <property type="entry name" value="FNR_nucleotide-bd"/>
</dbReference>
<evidence type="ECO:0000256" key="4">
    <source>
        <dbReference type="ARBA" id="ARBA00022692"/>
    </source>
</evidence>
<keyword evidence="7" id="KW-0274">FAD</keyword>
<dbReference type="GO" id="GO:0016020">
    <property type="term" value="C:membrane"/>
    <property type="evidence" value="ECO:0007669"/>
    <property type="project" value="UniProtKB-SubCell"/>
</dbReference>
<dbReference type="InterPro" id="IPR013130">
    <property type="entry name" value="Fe3_Rdtase_TM_dom"/>
</dbReference>
<dbReference type="PANTHER" id="PTHR47354">
    <property type="entry name" value="NADH OXIDOREDUCTASE HCR"/>
    <property type="match status" value="1"/>
</dbReference>
<dbReference type="Proteomes" id="UP000178127">
    <property type="component" value="Unassembled WGS sequence"/>
</dbReference>
<feature type="transmembrane region" description="Helical" evidence="13">
    <location>
        <begin position="91"/>
        <end position="111"/>
    </location>
</feature>
<reference evidence="15 16" key="1">
    <citation type="journal article" date="2016" name="Nat. Commun.">
        <title>Thousands of microbial genomes shed light on interconnected biogeochemical processes in an aquifer system.</title>
        <authorList>
            <person name="Anantharaman K."/>
            <person name="Brown C.T."/>
            <person name="Hug L.A."/>
            <person name="Sharon I."/>
            <person name="Castelle C.J."/>
            <person name="Probst A.J."/>
            <person name="Thomas B.C."/>
            <person name="Singh A."/>
            <person name="Wilkins M.J."/>
            <person name="Karaoz U."/>
            <person name="Brodie E.L."/>
            <person name="Williams K.H."/>
            <person name="Hubbard S.S."/>
            <person name="Banfield J.F."/>
        </authorList>
    </citation>
    <scope>NUCLEOTIDE SEQUENCE [LARGE SCALE GENOMIC DNA]</scope>
</reference>
<keyword evidence="9" id="KW-0560">Oxidoreductase</keyword>
<feature type="transmembrane region" description="Helical" evidence="13">
    <location>
        <begin position="183"/>
        <end position="202"/>
    </location>
</feature>
<comment type="caution">
    <text evidence="15">The sequence shown here is derived from an EMBL/GenBank/DDBJ whole genome shotgun (WGS) entry which is preliminary data.</text>
</comment>
<dbReference type="InterPro" id="IPR050415">
    <property type="entry name" value="MRET"/>
</dbReference>
<dbReference type="PANTHER" id="PTHR47354:SF8">
    <property type="entry name" value="1,2-PHENYLACETYL-COA EPOXIDASE, SUBUNIT E"/>
    <property type="match status" value="1"/>
</dbReference>
<dbReference type="PRINTS" id="PR00410">
    <property type="entry name" value="PHEHYDRXLASE"/>
</dbReference>
<feature type="transmembrane region" description="Helical" evidence="13">
    <location>
        <begin position="158"/>
        <end position="177"/>
    </location>
</feature>
<keyword evidence="3" id="KW-0285">Flavoprotein</keyword>
<keyword evidence="10" id="KW-0408">Iron</keyword>
<evidence type="ECO:0000313" key="16">
    <source>
        <dbReference type="Proteomes" id="UP000178127"/>
    </source>
</evidence>
<dbReference type="GO" id="GO:0016491">
    <property type="term" value="F:oxidoreductase activity"/>
    <property type="evidence" value="ECO:0007669"/>
    <property type="project" value="UniProtKB-KW"/>
</dbReference>
<accession>A0A1F4V865</accession>
<dbReference type="InterPro" id="IPR001433">
    <property type="entry name" value="OxRdtase_FAD/NAD-bd"/>
</dbReference>
<dbReference type="Pfam" id="PF08022">
    <property type="entry name" value="FAD_binding_8"/>
    <property type="match status" value="1"/>
</dbReference>
<dbReference type="SUPFAM" id="SSF52343">
    <property type="entry name" value="Ferredoxin reductase-like, C-terminal NADP-linked domain"/>
    <property type="match status" value="1"/>
</dbReference>
<feature type="transmembrane region" description="Helical" evidence="13">
    <location>
        <begin position="123"/>
        <end position="146"/>
    </location>
</feature>